<dbReference type="eggNOG" id="KOG4267">
    <property type="taxonomic scope" value="Eukaryota"/>
</dbReference>
<gene>
    <name evidence="8" type="ORF">RCOM_0708200</name>
</gene>
<organism evidence="8 9">
    <name type="scientific">Ricinus communis</name>
    <name type="common">Castor bean</name>
    <dbReference type="NCBI Taxonomy" id="3988"/>
    <lineage>
        <taxon>Eukaryota</taxon>
        <taxon>Viridiplantae</taxon>
        <taxon>Streptophyta</taxon>
        <taxon>Embryophyta</taxon>
        <taxon>Tracheophyta</taxon>
        <taxon>Spermatophyta</taxon>
        <taxon>Magnoliopsida</taxon>
        <taxon>eudicotyledons</taxon>
        <taxon>Gunneridae</taxon>
        <taxon>Pentapetalae</taxon>
        <taxon>rosids</taxon>
        <taxon>fabids</taxon>
        <taxon>Malpighiales</taxon>
        <taxon>Euphorbiaceae</taxon>
        <taxon>Acalyphoideae</taxon>
        <taxon>Acalypheae</taxon>
        <taxon>Ricinus</taxon>
    </lineage>
</organism>
<evidence type="ECO:0000256" key="6">
    <source>
        <dbReference type="SAM" id="MobiDB-lite"/>
    </source>
</evidence>
<keyword evidence="4 7" id="KW-1133">Transmembrane helix</keyword>
<dbReference type="KEGG" id="rcu:8259011"/>
<comment type="subcellular location">
    <subcellularLocation>
        <location evidence="1">Membrane</location>
        <topology evidence="1">Multi-pass membrane protein</topology>
    </subcellularLocation>
</comment>
<evidence type="ECO:0000256" key="1">
    <source>
        <dbReference type="ARBA" id="ARBA00004141"/>
    </source>
</evidence>
<sequence>MAESVIGTVSQSSLIVLDSSKFGFRTCATPSTIIRLHQSSIENRRFLVSSADTKHLKPISAVSSDFKASSLVTDNVDLSSEGIEIEPVTGGGGDGYGDSGGSGGGGGGGGGAGGGDRKDKGEGENGGERKKKMALSMSQKLTLGYAALVGMGGAMGYLKSGSQKSLLAGGLSASVLYYVYTQLPTNPVYASSIGLGVSSVLLGVMGSRFLRSKKVFPAGVVSLVSLVMTGGYIHGVLRSMH</sequence>
<evidence type="ECO:0000313" key="8">
    <source>
        <dbReference type="EMBL" id="EEF46177.1"/>
    </source>
</evidence>
<feature type="transmembrane region" description="Helical" evidence="7">
    <location>
        <begin position="141"/>
        <end position="158"/>
    </location>
</feature>
<dbReference type="PANTHER" id="PTHR12668:SF37">
    <property type="entry name" value="PROTEIN FATTY ACID EXPORT 2, CHLOROPLASTIC"/>
    <property type="match status" value="1"/>
</dbReference>
<dbReference type="InParanoid" id="B9RR06"/>
<keyword evidence="9" id="KW-1185">Reference proteome</keyword>
<dbReference type="GO" id="GO:0009706">
    <property type="term" value="C:chloroplast inner membrane"/>
    <property type="evidence" value="ECO:0000318"/>
    <property type="project" value="GO_Central"/>
</dbReference>
<evidence type="ECO:0000256" key="7">
    <source>
        <dbReference type="SAM" id="Phobius"/>
    </source>
</evidence>
<dbReference type="Pfam" id="PF03647">
    <property type="entry name" value="Tmemb_14"/>
    <property type="match status" value="1"/>
</dbReference>
<dbReference type="OrthoDB" id="5620at2759"/>
<accession>B9RR06</accession>
<name>B9RR06_RICCO</name>
<feature type="compositionally biased region" description="Gly residues" evidence="6">
    <location>
        <begin position="89"/>
        <end position="114"/>
    </location>
</feature>
<feature type="transmembrane region" description="Helical" evidence="7">
    <location>
        <begin position="216"/>
        <end position="237"/>
    </location>
</feature>
<evidence type="ECO:0000256" key="4">
    <source>
        <dbReference type="ARBA" id="ARBA00022989"/>
    </source>
</evidence>
<dbReference type="PANTHER" id="PTHR12668">
    <property type="entry name" value="TRANSMEMBRANE PROTEIN 14, 15"/>
    <property type="match status" value="1"/>
</dbReference>
<dbReference type="Proteomes" id="UP000008311">
    <property type="component" value="Unassembled WGS sequence"/>
</dbReference>
<evidence type="ECO:0000256" key="2">
    <source>
        <dbReference type="ARBA" id="ARBA00007590"/>
    </source>
</evidence>
<feature type="transmembrane region" description="Helical" evidence="7">
    <location>
        <begin position="188"/>
        <end position="210"/>
    </location>
</feature>
<dbReference type="Gene3D" id="1.10.10.1740">
    <property type="entry name" value="Transmembrane protein 14-like"/>
    <property type="match status" value="1"/>
</dbReference>
<comment type="similarity">
    <text evidence="2">Belongs to the TMEM14 family.</text>
</comment>
<dbReference type="InterPro" id="IPR005349">
    <property type="entry name" value="TMEM14"/>
</dbReference>
<keyword evidence="3 7" id="KW-0812">Transmembrane</keyword>
<feature type="region of interest" description="Disordered" evidence="6">
    <location>
        <begin position="83"/>
        <end position="132"/>
    </location>
</feature>
<reference evidence="9" key="1">
    <citation type="journal article" date="2010" name="Nat. Biotechnol.">
        <title>Draft genome sequence of the oilseed species Ricinus communis.</title>
        <authorList>
            <person name="Chan A.P."/>
            <person name="Crabtree J."/>
            <person name="Zhao Q."/>
            <person name="Lorenzi H."/>
            <person name="Orvis J."/>
            <person name="Puiu D."/>
            <person name="Melake-Berhan A."/>
            <person name="Jones K.M."/>
            <person name="Redman J."/>
            <person name="Chen G."/>
            <person name="Cahoon E.B."/>
            <person name="Gedil M."/>
            <person name="Stanke M."/>
            <person name="Haas B.J."/>
            <person name="Wortman J.R."/>
            <person name="Fraser-Liggett C.M."/>
            <person name="Ravel J."/>
            <person name="Rabinowicz P.D."/>
        </authorList>
    </citation>
    <scope>NUCLEOTIDE SEQUENCE [LARGE SCALE GENOMIC DNA]</scope>
    <source>
        <strain evidence="9">cv. Hale</strain>
    </source>
</reference>
<dbReference type="GO" id="GO:0015908">
    <property type="term" value="P:fatty acid transport"/>
    <property type="evidence" value="ECO:0000318"/>
    <property type="project" value="GO_Central"/>
</dbReference>
<keyword evidence="5 7" id="KW-0472">Membrane</keyword>
<protein>
    <submittedName>
        <fullName evidence="8">Transmembrane protein 14, putative</fullName>
    </submittedName>
</protein>
<dbReference type="STRING" id="3988.B9RR06"/>
<proteinExistence type="inferred from homology"/>
<dbReference type="GO" id="GO:0015245">
    <property type="term" value="F:fatty acid transmembrane transporter activity"/>
    <property type="evidence" value="ECO:0000318"/>
    <property type="project" value="GO_Central"/>
</dbReference>
<dbReference type="FunFam" id="1.10.10.1740:FF:000002">
    <property type="entry name" value="Transmembrane protein 14C"/>
    <property type="match status" value="1"/>
</dbReference>
<feature type="compositionally biased region" description="Basic and acidic residues" evidence="6">
    <location>
        <begin position="115"/>
        <end position="128"/>
    </location>
</feature>
<dbReference type="OMA" id="HFRVQAW"/>
<dbReference type="AlphaFoldDB" id="B9RR06"/>
<dbReference type="EMBL" id="EQ973802">
    <property type="protein sequence ID" value="EEF46177.1"/>
    <property type="molecule type" value="Genomic_DNA"/>
</dbReference>
<dbReference type="InterPro" id="IPR044890">
    <property type="entry name" value="TMEM14_sf"/>
</dbReference>
<evidence type="ECO:0000313" key="9">
    <source>
        <dbReference type="Proteomes" id="UP000008311"/>
    </source>
</evidence>
<evidence type="ECO:0000256" key="3">
    <source>
        <dbReference type="ARBA" id="ARBA00022692"/>
    </source>
</evidence>
<evidence type="ECO:0000256" key="5">
    <source>
        <dbReference type="ARBA" id="ARBA00023136"/>
    </source>
</evidence>